<dbReference type="AlphaFoldDB" id="A0A1W1E4F1"/>
<keyword evidence="1" id="KW-0812">Transmembrane</keyword>
<keyword evidence="1" id="KW-0472">Membrane</keyword>
<organism evidence="2">
    <name type="scientific">hydrothermal vent metagenome</name>
    <dbReference type="NCBI Taxonomy" id="652676"/>
    <lineage>
        <taxon>unclassified sequences</taxon>
        <taxon>metagenomes</taxon>
        <taxon>ecological metagenomes</taxon>
    </lineage>
</organism>
<evidence type="ECO:0000256" key="1">
    <source>
        <dbReference type="SAM" id="Phobius"/>
    </source>
</evidence>
<evidence type="ECO:0000313" key="2">
    <source>
        <dbReference type="EMBL" id="SFV88835.1"/>
    </source>
</evidence>
<dbReference type="EMBL" id="FPHZ01000184">
    <property type="protein sequence ID" value="SFV88835.1"/>
    <property type="molecule type" value="Genomic_DNA"/>
</dbReference>
<keyword evidence="1" id="KW-1133">Transmembrane helix</keyword>
<reference evidence="2" key="1">
    <citation type="submission" date="2016-10" db="EMBL/GenBank/DDBJ databases">
        <authorList>
            <person name="de Groot N.N."/>
        </authorList>
    </citation>
    <scope>NUCLEOTIDE SEQUENCE</scope>
</reference>
<accession>A0A1W1E4F1</accession>
<proteinExistence type="predicted"/>
<feature type="transmembrane region" description="Helical" evidence="1">
    <location>
        <begin position="6"/>
        <end position="39"/>
    </location>
</feature>
<name>A0A1W1E4F1_9ZZZZ</name>
<sequence length="45" mass="5005">MNASIFFILHLIVLQQVISAGMLCVVIIVVAFTVIGAYYNTIYKN</sequence>
<protein>
    <submittedName>
        <fullName evidence="2">Uncharacterized protein</fullName>
    </submittedName>
</protein>
<gene>
    <name evidence="2" type="ORF">MNB_SUP05-SYMBIONT-5-1244</name>
</gene>